<accession>A0A7W8JQA4</accession>
<proteinExistence type="predicted"/>
<reference evidence="1 2" key="1">
    <citation type="submission" date="2020-08" db="EMBL/GenBank/DDBJ databases">
        <title>Genomic Encyclopedia of Type Strains, Phase IV (KMG-IV): sequencing the most valuable type-strain genomes for metagenomic binning, comparative biology and taxonomic classification.</title>
        <authorList>
            <person name="Goeker M."/>
        </authorList>
    </citation>
    <scope>NUCLEOTIDE SEQUENCE [LARGE SCALE GENOMIC DNA]</scope>
    <source>
        <strain evidence="1 2">DSM 27939</strain>
    </source>
</reference>
<organism evidence="1 2">
    <name type="scientific">Deinococcus humi</name>
    <dbReference type="NCBI Taxonomy" id="662880"/>
    <lineage>
        <taxon>Bacteria</taxon>
        <taxon>Thermotogati</taxon>
        <taxon>Deinococcota</taxon>
        <taxon>Deinococci</taxon>
        <taxon>Deinococcales</taxon>
        <taxon>Deinococcaceae</taxon>
        <taxon>Deinococcus</taxon>
    </lineage>
</organism>
<gene>
    <name evidence="1" type="ORF">HNQ08_000307</name>
</gene>
<dbReference type="EMBL" id="JACHFL010000001">
    <property type="protein sequence ID" value="MBB5361236.1"/>
    <property type="molecule type" value="Genomic_DNA"/>
</dbReference>
<dbReference type="AlphaFoldDB" id="A0A7W8JQA4"/>
<evidence type="ECO:0000313" key="1">
    <source>
        <dbReference type="EMBL" id="MBB5361236.1"/>
    </source>
</evidence>
<comment type="caution">
    <text evidence="1">The sequence shown here is derived from an EMBL/GenBank/DDBJ whole genome shotgun (WGS) entry which is preliminary data.</text>
</comment>
<sequence length="60" mass="6424">MNTWIRRFRLLFAPPRPATVSASGLLFLGSDQNDGHSSSLGASVPPITDLDLLRALGCDV</sequence>
<protein>
    <submittedName>
        <fullName evidence="1">Uncharacterized protein</fullName>
    </submittedName>
</protein>
<evidence type="ECO:0000313" key="2">
    <source>
        <dbReference type="Proteomes" id="UP000552709"/>
    </source>
</evidence>
<name>A0A7W8JQA4_9DEIO</name>
<dbReference type="RefSeq" id="WP_184127329.1">
    <property type="nucleotide sequence ID" value="NZ_JACHFL010000001.1"/>
</dbReference>
<dbReference type="Proteomes" id="UP000552709">
    <property type="component" value="Unassembled WGS sequence"/>
</dbReference>
<keyword evidence="2" id="KW-1185">Reference proteome</keyword>